<gene>
    <name evidence="1" type="ORF">A4A49_33978</name>
</gene>
<name>A0A1J6IP83_NICAT</name>
<organism evidence="1 2">
    <name type="scientific">Nicotiana attenuata</name>
    <name type="common">Coyote tobacco</name>
    <dbReference type="NCBI Taxonomy" id="49451"/>
    <lineage>
        <taxon>Eukaryota</taxon>
        <taxon>Viridiplantae</taxon>
        <taxon>Streptophyta</taxon>
        <taxon>Embryophyta</taxon>
        <taxon>Tracheophyta</taxon>
        <taxon>Spermatophyta</taxon>
        <taxon>Magnoliopsida</taxon>
        <taxon>eudicotyledons</taxon>
        <taxon>Gunneridae</taxon>
        <taxon>Pentapetalae</taxon>
        <taxon>asterids</taxon>
        <taxon>lamiids</taxon>
        <taxon>Solanales</taxon>
        <taxon>Solanaceae</taxon>
        <taxon>Nicotianoideae</taxon>
        <taxon>Nicotianeae</taxon>
        <taxon>Nicotiana</taxon>
    </lineage>
</organism>
<keyword evidence="2" id="KW-1185">Reference proteome</keyword>
<dbReference type="AlphaFoldDB" id="A0A1J6IP83"/>
<evidence type="ECO:0000313" key="2">
    <source>
        <dbReference type="Proteomes" id="UP000187609"/>
    </source>
</evidence>
<protein>
    <submittedName>
        <fullName evidence="1">Uncharacterized protein</fullName>
    </submittedName>
</protein>
<reference evidence="1" key="1">
    <citation type="submission" date="2016-11" db="EMBL/GenBank/DDBJ databases">
        <title>The genome of Nicotiana attenuata.</title>
        <authorList>
            <person name="Xu S."/>
            <person name="Brockmoeller T."/>
            <person name="Gaquerel E."/>
            <person name="Navarro A."/>
            <person name="Kuhl H."/>
            <person name="Gase K."/>
            <person name="Ling Z."/>
            <person name="Zhou W."/>
            <person name="Kreitzer C."/>
            <person name="Stanke M."/>
            <person name="Tang H."/>
            <person name="Lyons E."/>
            <person name="Pandey P."/>
            <person name="Pandey S.P."/>
            <person name="Timmermann B."/>
            <person name="Baldwin I.T."/>
        </authorList>
    </citation>
    <scope>NUCLEOTIDE SEQUENCE [LARGE SCALE GENOMIC DNA]</scope>
    <source>
        <strain evidence="1">UT</strain>
    </source>
</reference>
<dbReference type="EMBL" id="MJEQ01037184">
    <property type="protein sequence ID" value="OIT06670.1"/>
    <property type="molecule type" value="Genomic_DNA"/>
</dbReference>
<comment type="caution">
    <text evidence="1">The sequence shown here is derived from an EMBL/GenBank/DDBJ whole genome shotgun (WGS) entry which is preliminary data.</text>
</comment>
<dbReference type="Gramene" id="OIT06670">
    <property type="protein sequence ID" value="OIT06670"/>
    <property type="gene ID" value="A4A49_33978"/>
</dbReference>
<evidence type="ECO:0000313" key="1">
    <source>
        <dbReference type="EMBL" id="OIT06670.1"/>
    </source>
</evidence>
<dbReference type="Proteomes" id="UP000187609">
    <property type="component" value="Unassembled WGS sequence"/>
</dbReference>
<sequence>MGYGGATIAAVEGQQGAQRSVCSGWNLVYSRHLRNLTGMLPKIMISLYIDVEEDEEAKGVEKIIKNGWCLGLGYFGFVSMKKMKPRVTAVLFLGVLS</sequence>
<proteinExistence type="predicted"/>
<accession>A0A1J6IP83</accession>